<keyword evidence="2" id="KW-1185">Reference proteome</keyword>
<protein>
    <submittedName>
        <fullName evidence="1">Uncharacterized protein</fullName>
    </submittedName>
</protein>
<gene>
    <name evidence="1" type="ORF">E4K65_16000</name>
</gene>
<organism evidence="1 2">
    <name type="scientific">Bradyrhizobium niftali</name>
    <dbReference type="NCBI Taxonomy" id="2560055"/>
    <lineage>
        <taxon>Bacteria</taxon>
        <taxon>Pseudomonadati</taxon>
        <taxon>Pseudomonadota</taxon>
        <taxon>Alphaproteobacteria</taxon>
        <taxon>Hyphomicrobiales</taxon>
        <taxon>Nitrobacteraceae</taxon>
        <taxon>Bradyrhizobium</taxon>
    </lineage>
</organism>
<dbReference type="EMBL" id="SPQT01000007">
    <property type="protein sequence ID" value="TFV47731.1"/>
    <property type="molecule type" value="Genomic_DNA"/>
</dbReference>
<dbReference type="Proteomes" id="UP000297966">
    <property type="component" value="Unassembled WGS sequence"/>
</dbReference>
<proteinExistence type="predicted"/>
<dbReference type="RefSeq" id="WP_135174993.1">
    <property type="nucleotide sequence ID" value="NZ_SPQT01000007.1"/>
</dbReference>
<comment type="caution">
    <text evidence="1">The sequence shown here is derived from an EMBL/GenBank/DDBJ whole genome shotgun (WGS) entry which is preliminary data.</text>
</comment>
<evidence type="ECO:0000313" key="1">
    <source>
        <dbReference type="EMBL" id="TFV47731.1"/>
    </source>
</evidence>
<dbReference type="AlphaFoldDB" id="A0A4Y9LY35"/>
<reference evidence="1 2" key="1">
    <citation type="submission" date="2019-03" db="EMBL/GenBank/DDBJ databases">
        <title>Bradyrhizobium diversity isolated from nodules of Chamaecrista fasciculata.</title>
        <authorList>
            <person name="Klepa M.S."/>
            <person name="Urquiaga M.O."/>
            <person name="Hungria M."/>
            <person name="Delamuta J.R."/>
        </authorList>
    </citation>
    <scope>NUCLEOTIDE SEQUENCE [LARGE SCALE GENOMIC DNA]</scope>
    <source>
        <strain evidence="1 2">CNPSo 3448</strain>
    </source>
</reference>
<evidence type="ECO:0000313" key="2">
    <source>
        <dbReference type="Proteomes" id="UP000297966"/>
    </source>
</evidence>
<name>A0A4Y9LY35_9BRAD</name>
<accession>A0A4Y9LY35</accession>
<sequence length="74" mass="8308">MASQTEQVFDRYQSKVLSLAERARASAKEQFFSNSSLRHPTKIICYFDPETGQKFLAARASTRSPNTVPELDPG</sequence>